<dbReference type="EMBL" id="MZMT01000037">
    <property type="protein sequence ID" value="PIO43686.1"/>
    <property type="molecule type" value="Genomic_DNA"/>
</dbReference>
<sequence length="66" mass="6864">MKMLSTISVAIATGAILSGCGTYNSWTPRTGTSVEAYQERSCASGYYDCPTRGGSHDSNGNAHGSK</sequence>
<evidence type="ECO:0008006" key="3">
    <source>
        <dbReference type="Google" id="ProtNLM"/>
    </source>
</evidence>
<evidence type="ECO:0000313" key="2">
    <source>
        <dbReference type="Proteomes" id="UP000232163"/>
    </source>
</evidence>
<gene>
    <name evidence="1" type="ORF">B5P45_17465</name>
</gene>
<dbReference type="Proteomes" id="UP000232163">
    <property type="component" value="Unassembled WGS sequence"/>
</dbReference>
<accession>A0A2N9VW18</accession>
<dbReference type="RefSeq" id="WP_099998745.1">
    <property type="nucleotide sequence ID" value="NZ_CP017940.1"/>
</dbReference>
<organism evidence="1 2">
    <name type="scientific">Phyllobacterium zundukense</name>
    <dbReference type="NCBI Taxonomy" id="1867719"/>
    <lineage>
        <taxon>Bacteria</taxon>
        <taxon>Pseudomonadati</taxon>
        <taxon>Pseudomonadota</taxon>
        <taxon>Alphaproteobacteria</taxon>
        <taxon>Hyphomicrobiales</taxon>
        <taxon>Phyllobacteriaceae</taxon>
        <taxon>Phyllobacterium</taxon>
    </lineage>
</organism>
<name>A0A2N9VW18_9HYPH</name>
<dbReference type="AlphaFoldDB" id="A0A2N9VW18"/>
<dbReference type="KEGG" id="pht:BLM14_07080"/>
<evidence type="ECO:0000313" key="1">
    <source>
        <dbReference type="EMBL" id="PIO43686.1"/>
    </source>
</evidence>
<comment type="caution">
    <text evidence="1">The sequence shown here is derived from an EMBL/GenBank/DDBJ whole genome shotgun (WGS) entry which is preliminary data.</text>
</comment>
<protein>
    <recommendedName>
        <fullName evidence="3">Lipoprotein</fullName>
    </recommendedName>
</protein>
<dbReference type="OrthoDB" id="8298415at2"/>
<proteinExistence type="predicted"/>
<reference evidence="1 2" key="1">
    <citation type="journal article" date="2017" name="Int J Environ Stud">
        <title>Does the Miocene-Pliocene relict legume Oxytropis triphylla form nitrogen-fixing nodules with a combination of bacterial strains?</title>
        <authorList>
            <person name="Safronova V."/>
            <person name="Belimov A."/>
            <person name="Sazanova A."/>
            <person name="Kuznetsova I."/>
            <person name="Popova J."/>
            <person name="Andronov E."/>
            <person name="Verkhozina A."/>
            <person name="Tikhonovich I."/>
        </authorList>
    </citation>
    <scope>NUCLEOTIDE SEQUENCE [LARGE SCALE GENOMIC DNA]</scope>
    <source>
        <strain evidence="1 2">Tri-38</strain>
    </source>
</reference>
<keyword evidence="2" id="KW-1185">Reference proteome</keyword>
<dbReference type="PROSITE" id="PS51257">
    <property type="entry name" value="PROKAR_LIPOPROTEIN"/>
    <property type="match status" value="1"/>
</dbReference>